<reference evidence="2" key="1">
    <citation type="journal article" date="2019" name="Int. J. Syst. Evol. Microbiol.">
        <title>The Global Catalogue of Microorganisms (GCM) 10K type strain sequencing project: providing services to taxonomists for standard genome sequencing and annotation.</title>
        <authorList>
            <consortium name="The Broad Institute Genomics Platform"/>
            <consortium name="The Broad Institute Genome Sequencing Center for Infectious Disease"/>
            <person name="Wu L."/>
            <person name="Ma J."/>
        </authorList>
    </citation>
    <scope>NUCLEOTIDE SEQUENCE [LARGE SCALE GENOMIC DNA]</scope>
    <source>
        <strain evidence="2">NBRC 108565</strain>
    </source>
</reference>
<dbReference type="InterPro" id="IPR043504">
    <property type="entry name" value="Peptidase_S1_PA_chymotrypsin"/>
</dbReference>
<sequence>MAGRTATTDCALALLDEAEVELDYPVGRITTTAVALGGESVGKIGRTTGTTAGRVTAIELDDVAVGYGDGLGVLRFDDQIEVEPTQDAPFSLGGDSGSLVYRSDGVALGLLFAGSDRGGQNGYGLTYVNPIDVVLEALGVRLVTG</sequence>
<protein>
    <recommendedName>
        <fullName evidence="3">Trypsin-like peptidase domain-containing protein</fullName>
    </recommendedName>
</protein>
<evidence type="ECO:0000313" key="1">
    <source>
        <dbReference type="EMBL" id="BDZ41647.1"/>
    </source>
</evidence>
<organism evidence="1 2">
    <name type="scientific">Paraoerskovia sediminicola</name>
    <dbReference type="NCBI Taxonomy" id="1138587"/>
    <lineage>
        <taxon>Bacteria</taxon>
        <taxon>Bacillati</taxon>
        <taxon>Actinomycetota</taxon>
        <taxon>Actinomycetes</taxon>
        <taxon>Micrococcales</taxon>
        <taxon>Cellulomonadaceae</taxon>
        <taxon>Paraoerskovia</taxon>
    </lineage>
</organism>
<dbReference type="RefSeq" id="WP_286218756.1">
    <property type="nucleotide sequence ID" value="NZ_AP027729.1"/>
</dbReference>
<evidence type="ECO:0000313" key="2">
    <source>
        <dbReference type="Proteomes" id="UP001321475"/>
    </source>
</evidence>
<accession>A0ABN6X9T6</accession>
<evidence type="ECO:0008006" key="3">
    <source>
        <dbReference type="Google" id="ProtNLM"/>
    </source>
</evidence>
<gene>
    <name evidence="1" type="ORF">GCM10025865_09460</name>
</gene>
<proteinExistence type="predicted"/>
<dbReference type="Proteomes" id="UP001321475">
    <property type="component" value="Chromosome"/>
</dbReference>
<dbReference type="SUPFAM" id="SSF50494">
    <property type="entry name" value="Trypsin-like serine proteases"/>
    <property type="match status" value="1"/>
</dbReference>
<dbReference type="EMBL" id="AP027729">
    <property type="protein sequence ID" value="BDZ41647.1"/>
    <property type="molecule type" value="Genomic_DNA"/>
</dbReference>
<keyword evidence="2" id="KW-1185">Reference proteome</keyword>
<dbReference type="InterPro" id="IPR009003">
    <property type="entry name" value="Peptidase_S1_PA"/>
</dbReference>
<name>A0ABN6X9T6_9CELL</name>
<dbReference type="Gene3D" id="2.40.10.10">
    <property type="entry name" value="Trypsin-like serine proteases"/>
    <property type="match status" value="2"/>
</dbReference>